<protein>
    <recommendedName>
        <fullName evidence="3">Helix-turn-helix domain-containing protein</fullName>
    </recommendedName>
</protein>
<evidence type="ECO:0000313" key="2">
    <source>
        <dbReference type="Proteomes" id="UP000018949"/>
    </source>
</evidence>
<dbReference type="Proteomes" id="UP000018949">
    <property type="component" value="Unassembled WGS sequence"/>
</dbReference>
<organism evidence="1 2">
    <name type="scientific">Mesobacillus boroniphilus JCM 21738</name>
    <dbReference type="NCBI Taxonomy" id="1294265"/>
    <lineage>
        <taxon>Bacteria</taxon>
        <taxon>Bacillati</taxon>
        <taxon>Bacillota</taxon>
        <taxon>Bacilli</taxon>
        <taxon>Bacillales</taxon>
        <taxon>Bacillaceae</taxon>
        <taxon>Mesobacillus</taxon>
    </lineage>
</organism>
<dbReference type="AlphaFoldDB" id="W4RND3"/>
<keyword evidence="2" id="KW-1185">Reference proteome</keyword>
<proteinExistence type="predicted"/>
<evidence type="ECO:0000313" key="1">
    <source>
        <dbReference type="EMBL" id="GAE45109.1"/>
    </source>
</evidence>
<dbReference type="RefSeq" id="WP_023615220.1">
    <property type="nucleotide sequence ID" value="NZ_BAUW01000017.1"/>
</dbReference>
<dbReference type="EMBL" id="BAUW01000017">
    <property type="protein sequence ID" value="GAE45109.1"/>
    <property type="molecule type" value="Genomic_DNA"/>
</dbReference>
<dbReference type="eggNOG" id="ENOG5030EH6">
    <property type="taxonomic scope" value="Bacteria"/>
</dbReference>
<comment type="caution">
    <text evidence="1">The sequence shown here is derived from an EMBL/GenBank/DDBJ whole genome shotgun (WGS) entry which is preliminary data.</text>
</comment>
<evidence type="ECO:0008006" key="3">
    <source>
        <dbReference type="Google" id="ProtNLM"/>
    </source>
</evidence>
<accession>W4RND3</accession>
<name>W4RND3_9BACI</name>
<sequence>MLIQDLPEYITPLQLKDFLRIGQRQTYQLIKTNDFQAMKLGEYNLFSKEKFTNWLEGGISG</sequence>
<reference evidence="1 2" key="1">
    <citation type="submission" date="2013-12" db="EMBL/GenBank/DDBJ databases">
        <title>NBRP : Genome information of microbial organism related human and environment.</title>
        <authorList>
            <person name="Hattori M."/>
            <person name="Oshima K."/>
            <person name="Inaba H."/>
            <person name="Suda W."/>
            <person name="Sakamoto M."/>
            <person name="Iino T."/>
            <person name="Kitahara M."/>
            <person name="Oshida Y."/>
            <person name="Iida T."/>
            <person name="Kudo T."/>
            <person name="Itoh T."/>
            <person name="Ahmed I."/>
            <person name="Ohkuma M."/>
        </authorList>
    </citation>
    <scope>NUCLEOTIDE SEQUENCE [LARGE SCALE GENOMIC DNA]</scope>
    <source>
        <strain evidence="1 2">JCM 21738</strain>
    </source>
</reference>
<gene>
    <name evidence="1" type="ORF">JCM21738_1880</name>
</gene>